<evidence type="ECO:0000256" key="1">
    <source>
        <dbReference type="ARBA" id="ARBA00023125"/>
    </source>
</evidence>
<dbReference type="Pfam" id="PF03221">
    <property type="entry name" value="HTH_Tnp_Tc5"/>
    <property type="match status" value="1"/>
</dbReference>
<dbReference type="PROSITE" id="PS51253">
    <property type="entry name" value="HTH_CENPB"/>
    <property type="match status" value="1"/>
</dbReference>
<dbReference type="GO" id="GO:0003677">
    <property type="term" value="F:DNA binding"/>
    <property type="evidence" value="ECO:0007669"/>
    <property type="project" value="UniProtKB-KW"/>
</dbReference>
<sequence length="241" mass="27820">MSTKGKWLTIEQKCDVIAQHRREPAANYTQLALWAKTRFELSVPPSRQTVRNIVKAAVDIEAKRERGIVSTKGRSPCVRSQELEDRLKQYACDCQAHDVRLTRRLLNAQAREILDGMERAPALNLSVGWLTRFMKRHGLRFQKEREGPTEFEAGGNNSVLTATVNVQVEQQEPVADRVQAVGEDERARVDQLRHKWTVRLREVEKEAREIRKYLRRLDDVSTIEQQEREAANELLPRDGNV</sequence>
<gene>
    <name evidence="3" type="ORF">V7S43_014010</name>
</gene>
<name>A0ABD3F4N8_9STRA</name>
<proteinExistence type="predicted"/>
<dbReference type="Gene3D" id="1.10.10.60">
    <property type="entry name" value="Homeodomain-like"/>
    <property type="match status" value="1"/>
</dbReference>
<dbReference type="InterPro" id="IPR009057">
    <property type="entry name" value="Homeodomain-like_sf"/>
</dbReference>
<feature type="domain" description="HTH CENPB-type" evidence="2">
    <location>
        <begin position="71"/>
        <end position="143"/>
    </location>
</feature>
<dbReference type="SMART" id="SM00674">
    <property type="entry name" value="CENPB"/>
    <property type="match status" value="1"/>
</dbReference>
<evidence type="ECO:0000313" key="3">
    <source>
        <dbReference type="EMBL" id="KAL3660995.1"/>
    </source>
</evidence>
<dbReference type="Proteomes" id="UP001632037">
    <property type="component" value="Unassembled WGS sequence"/>
</dbReference>
<keyword evidence="1" id="KW-0238">DNA-binding</keyword>
<evidence type="ECO:0000259" key="2">
    <source>
        <dbReference type="PROSITE" id="PS51253"/>
    </source>
</evidence>
<dbReference type="AlphaFoldDB" id="A0ABD3F4N8"/>
<dbReference type="SUPFAM" id="SSF46689">
    <property type="entry name" value="Homeodomain-like"/>
    <property type="match status" value="1"/>
</dbReference>
<protein>
    <recommendedName>
        <fullName evidence="2">HTH CENPB-type domain-containing protein</fullName>
    </recommendedName>
</protein>
<dbReference type="EMBL" id="JBIMZQ010000038">
    <property type="protein sequence ID" value="KAL3660995.1"/>
    <property type="molecule type" value="Genomic_DNA"/>
</dbReference>
<dbReference type="InterPro" id="IPR006600">
    <property type="entry name" value="HTH_CenpB_DNA-bd_dom"/>
</dbReference>
<comment type="caution">
    <text evidence="3">The sequence shown here is derived from an EMBL/GenBank/DDBJ whole genome shotgun (WGS) entry which is preliminary data.</text>
</comment>
<keyword evidence="4" id="KW-1185">Reference proteome</keyword>
<reference evidence="3 4" key="1">
    <citation type="submission" date="2024-09" db="EMBL/GenBank/DDBJ databases">
        <title>Genome sequencing and assembly of Phytophthora oleae, isolate VK10A, causative agent of rot of olive drupes.</title>
        <authorList>
            <person name="Conti Taguali S."/>
            <person name="Riolo M."/>
            <person name="La Spada F."/>
            <person name="Cacciola S.O."/>
            <person name="Dionisio G."/>
        </authorList>
    </citation>
    <scope>NUCLEOTIDE SEQUENCE [LARGE SCALE GENOMIC DNA]</scope>
    <source>
        <strain evidence="3 4">VK10A</strain>
    </source>
</reference>
<organism evidence="3 4">
    <name type="scientific">Phytophthora oleae</name>
    <dbReference type="NCBI Taxonomy" id="2107226"/>
    <lineage>
        <taxon>Eukaryota</taxon>
        <taxon>Sar</taxon>
        <taxon>Stramenopiles</taxon>
        <taxon>Oomycota</taxon>
        <taxon>Peronosporomycetes</taxon>
        <taxon>Peronosporales</taxon>
        <taxon>Peronosporaceae</taxon>
        <taxon>Phytophthora</taxon>
    </lineage>
</organism>
<evidence type="ECO:0000313" key="4">
    <source>
        <dbReference type="Proteomes" id="UP001632037"/>
    </source>
</evidence>
<accession>A0ABD3F4N8</accession>